<dbReference type="AlphaFoldDB" id="A0A4Q9KL51"/>
<evidence type="ECO:0000256" key="1">
    <source>
        <dbReference type="ARBA" id="ARBA00004651"/>
    </source>
</evidence>
<evidence type="ECO:0000256" key="6">
    <source>
        <dbReference type="ARBA" id="ARBA00023136"/>
    </source>
</evidence>
<feature type="transmembrane region" description="Helical" evidence="7">
    <location>
        <begin position="12"/>
        <end position="29"/>
    </location>
</feature>
<feature type="transmembrane region" description="Helical" evidence="7">
    <location>
        <begin position="102"/>
        <end position="120"/>
    </location>
</feature>
<dbReference type="Proteomes" id="UP000291933">
    <property type="component" value="Unassembled WGS sequence"/>
</dbReference>
<feature type="domain" description="EamA" evidence="8">
    <location>
        <begin position="155"/>
        <end position="289"/>
    </location>
</feature>
<evidence type="ECO:0000259" key="8">
    <source>
        <dbReference type="Pfam" id="PF00892"/>
    </source>
</evidence>
<dbReference type="OrthoDB" id="6119273at2"/>
<feature type="transmembrane region" description="Helical" evidence="7">
    <location>
        <begin position="249"/>
        <end position="269"/>
    </location>
</feature>
<accession>A0A4Q9KL51</accession>
<comment type="similarity">
    <text evidence="2">Belongs to the EamA transporter family.</text>
</comment>
<organism evidence="9 10">
    <name type="scientific">Propioniciclava tarda</name>
    <dbReference type="NCBI Taxonomy" id="433330"/>
    <lineage>
        <taxon>Bacteria</taxon>
        <taxon>Bacillati</taxon>
        <taxon>Actinomycetota</taxon>
        <taxon>Actinomycetes</taxon>
        <taxon>Propionibacteriales</taxon>
        <taxon>Propionibacteriaceae</taxon>
        <taxon>Propioniciclava</taxon>
    </lineage>
</organism>
<keyword evidence="10" id="KW-1185">Reference proteome</keyword>
<dbReference type="SUPFAM" id="SSF103481">
    <property type="entry name" value="Multidrug resistance efflux transporter EmrE"/>
    <property type="match status" value="2"/>
</dbReference>
<protein>
    <submittedName>
        <fullName evidence="9">DMT family transporter</fullName>
    </submittedName>
</protein>
<dbReference type="PANTHER" id="PTHR42920:SF5">
    <property type="entry name" value="EAMA DOMAIN-CONTAINING PROTEIN"/>
    <property type="match status" value="1"/>
</dbReference>
<keyword evidence="5 7" id="KW-1133">Transmembrane helix</keyword>
<dbReference type="PANTHER" id="PTHR42920">
    <property type="entry name" value="OS03G0707200 PROTEIN-RELATED"/>
    <property type="match status" value="1"/>
</dbReference>
<feature type="transmembrane region" description="Helical" evidence="7">
    <location>
        <begin position="41"/>
        <end position="59"/>
    </location>
</feature>
<dbReference type="InterPro" id="IPR000620">
    <property type="entry name" value="EamA_dom"/>
</dbReference>
<evidence type="ECO:0000313" key="9">
    <source>
        <dbReference type="EMBL" id="TBT95237.1"/>
    </source>
</evidence>
<name>A0A4Q9KL51_PROTD</name>
<dbReference type="Pfam" id="PF00892">
    <property type="entry name" value="EamA"/>
    <property type="match status" value="2"/>
</dbReference>
<dbReference type="RefSeq" id="WP_131171824.1">
    <property type="nucleotide sequence ID" value="NZ_FXTL01000005.1"/>
</dbReference>
<dbReference type="InterPro" id="IPR037185">
    <property type="entry name" value="EmrE-like"/>
</dbReference>
<reference evidence="9 10" key="1">
    <citation type="submission" date="2019-01" db="EMBL/GenBank/DDBJ databases">
        <title>Lactibacter flavus gen. nov., sp. nov., a novel bacterium of the family Propionibacteriaceae isolated from raw milk and dairy products.</title>
        <authorList>
            <person name="Huptas C."/>
            <person name="Wenning M."/>
            <person name="Breitenwieser F."/>
            <person name="Doll E."/>
            <person name="Von Neubeck M."/>
            <person name="Busse H.-J."/>
            <person name="Scherer S."/>
        </authorList>
    </citation>
    <scope>NUCLEOTIDE SEQUENCE [LARGE SCALE GENOMIC DNA]</scope>
    <source>
        <strain evidence="9 10">DSM 22130</strain>
    </source>
</reference>
<evidence type="ECO:0000256" key="2">
    <source>
        <dbReference type="ARBA" id="ARBA00007362"/>
    </source>
</evidence>
<evidence type="ECO:0000256" key="3">
    <source>
        <dbReference type="ARBA" id="ARBA00022475"/>
    </source>
</evidence>
<feature type="transmembrane region" description="Helical" evidence="7">
    <location>
        <begin position="220"/>
        <end position="242"/>
    </location>
</feature>
<gene>
    <name evidence="9" type="ORF">ET996_06915</name>
</gene>
<comment type="subcellular location">
    <subcellularLocation>
        <location evidence="1">Cell membrane</location>
        <topology evidence="1">Multi-pass membrane protein</topology>
    </subcellularLocation>
</comment>
<feature type="transmembrane region" description="Helical" evidence="7">
    <location>
        <begin position="185"/>
        <end position="208"/>
    </location>
</feature>
<comment type="caution">
    <text evidence="9">The sequence shown here is derived from an EMBL/GenBank/DDBJ whole genome shotgun (WGS) entry which is preliminary data.</text>
</comment>
<feature type="transmembrane region" description="Helical" evidence="7">
    <location>
        <begin position="71"/>
        <end position="90"/>
    </location>
</feature>
<keyword evidence="4 7" id="KW-0812">Transmembrane</keyword>
<dbReference type="GO" id="GO:0005886">
    <property type="term" value="C:plasma membrane"/>
    <property type="evidence" value="ECO:0007669"/>
    <property type="project" value="UniProtKB-SubCell"/>
</dbReference>
<keyword evidence="6 7" id="KW-0472">Membrane</keyword>
<feature type="transmembrane region" description="Helical" evidence="7">
    <location>
        <begin position="153"/>
        <end position="173"/>
    </location>
</feature>
<evidence type="ECO:0000256" key="4">
    <source>
        <dbReference type="ARBA" id="ARBA00022692"/>
    </source>
</evidence>
<sequence length="308" mass="31327">MTSRSSLLRGHSLVVASAVGFGVMPYFALDAYAAGLTPTALLAYRFGIAAVLIWGFLAVTGRLELPSRRLLVAGTVLGLSYAAMSEMFFNSVRFLPPALTGLLLYAYPALVALTTGVLARRAPSRRVLMALALSVAGILLTVAPGQLNLGPQAALGFAFGLAAPVIYTGYIVFSGYHAADLPAWPLTGVVTLVAAVALSIMGVSTGGLQVPPPVDAWRPVLLVAVVSTVLAISAFLAGVGLIGPTRASIISTVEPVANLLVGVLFYGYLLSAGQVVGTGLVLGGAALAMLAGRVPGAHDPHVPGAEAA</sequence>
<keyword evidence="3" id="KW-1003">Cell membrane</keyword>
<evidence type="ECO:0000256" key="7">
    <source>
        <dbReference type="SAM" id="Phobius"/>
    </source>
</evidence>
<evidence type="ECO:0000313" key="10">
    <source>
        <dbReference type="Proteomes" id="UP000291933"/>
    </source>
</evidence>
<evidence type="ECO:0000256" key="5">
    <source>
        <dbReference type="ARBA" id="ARBA00022989"/>
    </source>
</evidence>
<dbReference type="InterPro" id="IPR051258">
    <property type="entry name" value="Diverse_Substrate_Transporter"/>
</dbReference>
<feature type="domain" description="EamA" evidence="8">
    <location>
        <begin position="9"/>
        <end position="142"/>
    </location>
</feature>
<dbReference type="EMBL" id="SDMR01000006">
    <property type="protein sequence ID" value="TBT95237.1"/>
    <property type="molecule type" value="Genomic_DNA"/>
</dbReference>
<feature type="transmembrane region" description="Helical" evidence="7">
    <location>
        <begin position="127"/>
        <end position="147"/>
    </location>
</feature>
<proteinExistence type="inferred from homology"/>